<protein>
    <recommendedName>
        <fullName evidence="2">Methyltransferase domain-containing protein</fullName>
    </recommendedName>
</protein>
<proteinExistence type="predicted"/>
<dbReference type="Gene3D" id="3.40.50.150">
    <property type="entry name" value="Vaccinia Virus protein VP39"/>
    <property type="match status" value="1"/>
</dbReference>
<accession>A0A0F9U521</accession>
<organism evidence="1">
    <name type="scientific">marine sediment metagenome</name>
    <dbReference type="NCBI Taxonomy" id="412755"/>
    <lineage>
        <taxon>unclassified sequences</taxon>
        <taxon>metagenomes</taxon>
        <taxon>ecological metagenomes</taxon>
    </lineage>
</organism>
<sequence>MSHIYNETFFDYINASARASAKPLVTLLFPKLKPSSVIDLGSGRGVWLEQWQSAGVDTVLAVDGDYVNRDQLAVAKSDFLAADLTAPVTITRRYDLAQSLEVGEHLPTEASETLVDSLTNASDRVLFSAAVTGQGGEFHINEQPLSFWQDLFAARGYVAYDCVRPHLKNAKGVAPWYRYNSILYVNAAGREGLPKDVLATEIPKGARVKNAGNFGWRLRLAIVRILPRAMVTSIAQVRATVLAMLARRSKTTTRISA</sequence>
<gene>
    <name evidence="1" type="ORF">LCGC14_0649620</name>
</gene>
<evidence type="ECO:0000313" key="1">
    <source>
        <dbReference type="EMBL" id="KKN48758.1"/>
    </source>
</evidence>
<dbReference type="AlphaFoldDB" id="A0A0F9U521"/>
<dbReference type="SUPFAM" id="SSF53335">
    <property type="entry name" value="S-adenosyl-L-methionine-dependent methyltransferases"/>
    <property type="match status" value="1"/>
</dbReference>
<comment type="caution">
    <text evidence="1">The sequence shown here is derived from an EMBL/GenBank/DDBJ whole genome shotgun (WGS) entry which is preliminary data.</text>
</comment>
<name>A0A0F9U521_9ZZZZ</name>
<dbReference type="EMBL" id="LAZR01001205">
    <property type="protein sequence ID" value="KKN48758.1"/>
    <property type="molecule type" value="Genomic_DNA"/>
</dbReference>
<reference evidence="1" key="1">
    <citation type="journal article" date="2015" name="Nature">
        <title>Complex archaea that bridge the gap between prokaryotes and eukaryotes.</title>
        <authorList>
            <person name="Spang A."/>
            <person name="Saw J.H."/>
            <person name="Jorgensen S.L."/>
            <person name="Zaremba-Niedzwiedzka K."/>
            <person name="Martijn J."/>
            <person name="Lind A.E."/>
            <person name="van Eijk R."/>
            <person name="Schleper C."/>
            <person name="Guy L."/>
            <person name="Ettema T.J."/>
        </authorList>
    </citation>
    <scope>NUCLEOTIDE SEQUENCE</scope>
</reference>
<dbReference type="InterPro" id="IPR029063">
    <property type="entry name" value="SAM-dependent_MTases_sf"/>
</dbReference>
<evidence type="ECO:0008006" key="2">
    <source>
        <dbReference type="Google" id="ProtNLM"/>
    </source>
</evidence>